<feature type="compositionally biased region" description="Acidic residues" evidence="1">
    <location>
        <begin position="72"/>
        <end position="82"/>
    </location>
</feature>
<sequence>MVPQFRDEVPSFLEQVFDVFQCCPNLWAFAKQLDCPHRCKKVSNPVMTSVGRAKRSRLDSLLASTSLLDVDEDMDDDEEDWETQPKDTNSPAETGDKNPGEIDDDSIKVSKRSRSIVSDSVEQPLKKRKLNRSFAIPPARVSSDPLSWSEGEVYDYVSNEATISHHASWLRQEKIDGMALMLLNLSTLVDQMQLPHGAVLPLAHHLCRLKMAHLLLRNE</sequence>
<dbReference type="Gene3D" id="1.10.150.50">
    <property type="entry name" value="Transcription Factor, Ets-1"/>
    <property type="match status" value="1"/>
</dbReference>
<dbReference type="GO" id="GO:0003682">
    <property type="term" value="F:chromatin binding"/>
    <property type="evidence" value="ECO:0007669"/>
    <property type="project" value="TreeGrafter"/>
</dbReference>
<dbReference type="GO" id="GO:0005634">
    <property type="term" value="C:nucleus"/>
    <property type="evidence" value="ECO:0007669"/>
    <property type="project" value="TreeGrafter"/>
</dbReference>
<gene>
    <name evidence="3" type="primary">LOC108682198</name>
</gene>
<dbReference type="PANTHER" id="PTHR12247">
    <property type="entry name" value="POLYCOMB GROUP PROTEIN"/>
    <property type="match status" value="1"/>
</dbReference>
<dbReference type="RefSeq" id="XP_018026814.1">
    <property type="nucleotide sequence ID" value="XM_018171325.2"/>
</dbReference>
<evidence type="ECO:0000256" key="1">
    <source>
        <dbReference type="SAM" id="MobiDB-lite"/>
    </source>
</evidence>
<name>A0A8B7PKV3_HYAAZ</name>
<dbReference type="OMA" id="ISHHASW"/>
<feature type="region of interest" description="Disordered" evidence="1">
    <location>
        <begin position="72"/>
        <end position="122"/>
    </location>
</feature>
<dbReference type="AlphaFoldDB" id="A0A8B7PKV3"/>
<dbReference type="InterPro" id="IPR013761">
    <property type="entry name" value="SAM/pointed_sf"/>
</dbReference>
<evidence type="ECO:0000313" key="3">
    <source>
        <dbReference type="RefSeq" id="XP_018026814.1"/>
    </source>
</evidence>
<dbReference type="SUPFAM" id="SSF47769">
    <property type="entry name" value="SAM/Pointed domain"/>
    <property type="match status" value="1"/>
</dbReference>
<protein>
    <submittedName>
        <fullName evidence="3">Uncharacterized protein LOC108682198</fullName>
    </submittedName>
</protein>
<accession>A0A8B7PKV3</accession>
<dbReference type="KEGG" id="hazt:108682198"/>
<keyword evidence="2" id="KW-1185">Reference proteome</keyword>
<evidence type="ECO:0000313" key="2">
    <source>
        <dbReference type="Proteomes" id="UP000694843"/>
    </source>
</evidence>
<dbReference type="GO" id="GO:0042393">
    <property type="term" value="F:histone binding"/>
    <property type="evidence" value="ECO:0007669"/>
    <property type="project" value="TreeGrafter"/>
</dbReference>
<reference evidence="3" key="1">
    <citation type="submission" date="2025-08" db="UniProtKB">
        <authorList>
            <consortium name="RefSeq"/>
        </authorList>
    </citation>
    <scope>IDENTIFICATION</scope>
    <source>
        <tissue evidence="3">Whole organism</tissue>
    </source>
</reference>
<dbReference type="Proteomes" id="UP000694843">
    <property type="component" value="Unplaced"/>
</dbReference>
<dbReference type="OrthoDB" id="5917609at2759"/>
<dbReference type="GeneID" id="108682198"/>
<dbReference type="InterPro" id="IPR050548">
    <property type="entry name" value="PcG_chromatin_remod_factors"/>
</dbReference>
<organism evidence="2 3">
    <name type="scientific">Hyalella azteca</name>
    <name type="common">Amphipod</name>
    <dbReference type="NCBI Taxonomy" id="294128"/>
    <lineage>
        <taxon>Eukaryota</taxon>
        <taxon>Metazoa</taxon>
        <taxon>Ecdysozoa</taxon>
        <taxon>Arthropoda</taxon>
        <taxon>Crustacea</taxon>
        <taxon>Multicrustacea</taxon>
        <taxon>Malacostraca</taxon>
        <taxon>Eumalacostraca</taxon>
        <taxon>Peracarida</taxon>
        <taxon>Amphipoda</taxon>
        <taxon>Senticaudata</taxon>
        <taxon>Talitrida</taxon>
        <taxon>Talitroidea</taxon>
        <taxon>Hyalellidae</taxon>
        <taxon>Hyalella</taxon>
    </lineage>
</organism>
<proteinExistence type="predicted"/>
<dbReference type="GO" id="GO:0045892">
    <property type="term" value="P:negative regulation of DNA-templated transcription"/>
    <property type="evidence" value="ECO:0007669"/>
    <property type="project" value="TreeGrafter"/>
</dbReference>
<feature type="compositionally biased region" description="Basic and acidic residues" evidence="1">
    <location>
        <begin position="94"/>
        <end position="108"/>
    </location>
</feature>